<comment type="caution">
    <text evidence="4">The sequence shown here is derived from an EMBL/GenBank/DDBJ whole genome shotgun (WGS) entry which is preliminary data.</text>
</comment>
<dbReference type="InterPro" id="IPR001811">
    <property type="entry name" value="Chemokine_IL8-like_dom"/>
</dbReference>
<dbReference type="AlphaFoldDB" id="A0AAD3MRT2"/>
<dbReference type="GO" id="GO:0006955">
    <property type="term" value="P:immune response"/>
    <property type="evidence" value="ECO:0007669"/>
    <property type="project" value="InterPro"/>
</dbReference>
<dbReference type="InterPro" id="IPR036048">
    <property type="entry name" value="Interleukin_8-like_sf"/>
</dbReference>
<keyword evidence="1" id="KW-0202">Cytokine</keyword>
<organism evidence="4 5">
    <name type="scientific">Lates japonicus</name>
    <name type="common">Japanese lates</name>
    <dbReference type="NCBI Taxonomy" id="270547"/>
    <lineage>
        <taxon>Eukaryota</taxon>
        <taxon>Metazoa</taxon>
        <taxon>Chordata</taxon>
        <taxon>Craniata</taxon>
        <taxon>Vertebrata</taxon>
        <taxon>Euteleostomi</taxon>
        <taxon>Actinopterygii</taxon>
        <taxon>Neopterygii</taxon>
        <taxon>Teleostei</taxon>
        <taxon>Neoteleostei</taxon>
        <taxon>Acanthomorphata</taxon>
        <taxon>Carangaria</taxon>
        <taxon>Carangaria incertae sedis</taxon>
        <taxon>Centropomidae</taxon>
        <taxon>Lates</taxon>
    </lineage>
</organism>
<proteinExistence type="predicted"/>
<dbReference type="GO" id="GO:0005615">
    <property type="term" value="C:extracellular space"/>
    <property type="evidence" value="ECO:0007669"/>
    <property type="project" value="UniProtKB-KW"/>
</dbReference>
<dbReference type="Pfam" id="PF00048">
    <property type="entry name" value="IL8"/>
    <property type="match status" value="1"/>
</dbReference>
<dbReference type="PANTHER" id="PTHR12015:SF177">
    <property type="entry name" value="CHEMOKINE INTERLEUKIN-8-LIKE DOMAIN-CONTAINING PROTEIN"/>
    <property type="match status" value="1"/>
</dbReference>
<dbReference type="InterPro" id="IPR039809">
    <property type="entry name" value="Chemokine_b/g/d"/>
</dbReference>
<dbReference type="CDD" id="cd00272">
    <property type="entry name" value="Chemokine_CC"/>
    <property type="match status" value="1"/>
</dbReference>
<feature type="domain" description="Chemokine interleukin-8-like" evidence="3">
    <location>
        <begin position="11"/>
        <end position="70"/>
    </location>
</feature>
<evidence type="ECO:0000256" key="1">
    <source>
        <dbReference type="ARBA" id="ARBA00022514"/>
    </source>
</evidence>
<dbReference type="Gene3D" id="2.40.50.40">
    <property type="match status" value="1"/>
</dbReference>
<dbReference type="PANTHER" id="PTHR12015">
    <property type="entry name" value="SMALL INDUCIBLE CYTOKINE A"/>
    <property type="match status" value="1"/>
</dbReference>
<dbReference type="Proteomes" id="UP001279410">
    <property type="component" value="Unassembled WGS sequence"/>
</dbReference>
<dbReference type="SMART" id="SM00199">
    <property type="entry name" value="SCY"/>
    <property type="match status" value="1"/>
</dbReference>
<keyword evidence="5" id="KW-1185">Reference proteome</keyword>
<evidence type="ECO:0000313" key="5">
    <source>
        <dbReference type="Proteomes" id="UP001279410"/>
    </source>
</evidence>
<evidence type="ECO:0000259" key="3">
    <source>
        <dbReference type="SMART" id="SM00199"/>
    </source>
</evidence>
<feature type="region of interest" description="Disordered" evidence="2">
    <location>
        <begin position="100"/>
        <end position="122"/>
    </location>
</feature>
<reference evidence="4" key="1">
    <citation type="submission" date="2022-08" db="EMBL/GenBank/DDBJ databases">
        <title>Genome sequencing of akame (Lates japonicus).</title>
        <authorList>
            <person name="Hashiguchi Y."/>
            <person name="Takahashi H."/>
        </authorList>
    </citation>
    <scope>NUCLEOTIDE SEQUENCE</scope>
    <source>
        <strain evidence="4">Kochi</strain>
    </source>
</reference>
<dbReference type="GO" id="GO:0008009">
    <property type="term" value="F:chemokine activity"/>
    <property type="evidence" value="ECO:0007669"/>
    <property type="project" value="InterPro"/>
</dbReference>
<dbReference type="EMBL" id="BRZM01000034">
    <property type="protein sequence ID" value="GLD58642.1"/>
    <property type="molecule type" value="Genomic_DNA"/>
</dbReference>
<evidence type="ECO:0000256" key="2">
    <source>
        <dbReference type="SAM" id="MobiDB-lite"/>
    </source>
</evidence>
<name>A0AAD3MRT2_LATJO</name>
<dbReference type="SUPFAM" id="SSF54117">
    <property type="entry name" value="Interleukin 8-like chemokines"/>
    <property type="match status" value="1"/>
</dbReference>
<sequence length="153" mass="16939">MSLVHATHGPMSSCCLRWSTTIVPLDRIMNYTIQSEHICPVKAVMFQTQSGKRLCSDPNNRWEKRAMPKLNEERRVLLKVKQNEQGSANGITAAMSATPKMDHGRRAGQERGGKGRGGEVLKVEQNEEGLTSGITAAMEQNEGSMWLCLLANQ</sequence>
<evidence type="ECO:0000313" key="4">
    <source>
        <dbReference type="EMBL" id="GLD58642.1"/>
    </source>
</evidence>
<accession>A0AAD3MRT2</accession>
<gene>
    <name evidence="4" type="ORF">AKAME5_001073700</name>
</gene>
<protein>
    <recommendedName>
        <fullName evidence="3">Chemokine interleukin-8-like domain-containing protein</fullName>
    </recommendedName>
</protein>